<evidence type="ECO:0000313" key="6">
    <source>
        <dbReference type="Proteomes" id="UP000078046"/>
    </source>
</evidence>
<dbReference type="InterPro" id="IPR036400">
    <property type="entry name" value="Cyt_B5-like_heme/steroid_sf"/>
</dbReference>
<dbReference type="SUPFAM" id="SSF55856">
    <property type="entry name" value="Cytochrome b5-like heme/steroid binding domain"/>
    <property type="match status" value="1"/>
</dbReference>
<comment type="caution">
    <text evidence="5">The sequence shown here is derived from an EMBL/GenBank/DDBJ whole genome shotgun (WGS) entry which is preliminary data.</text>
</comment>
<evidence type="ECO:0000313" key="5">
    <source>
        <dbReference type="EMBL" id="OAF71897.1"/>
    </source>
</evidence>
<accession>A0A177BC60</accession>
<protein>
    <recommendedName>
        <fullName evidence="4">Cytochrome b5 heme-binding domain-containing protein</fullName>
    </recommendedName>
</protein>
<evidence type="ECO:0000256" key="3">
    <source>
        <dbReference type="ARBA" id="ARBA00023004"/>
    </source>
</evidence>
<dbReference type="GO" id="GO:0020037">
    <property type="term" value="F:heme binding"/>
    <property type="evidence" value="ECO:0007669"/>
    <property type="project" value="TreeGrafter"/>
</dbReference>
<dbReference type="InterPro" id="IPR001199">
    <property type="entry name" value="Cyt_B5-like_heme/steroid-bd"/>
</dbReference>
<feature type="domain" description="Cytochrome b5 heme-binding" evidence="4">
    <location>
        <begin position="39"/>
        <end position="93"/>
    </location>
</feature>
<sequence>MSPLKLPKSKISSSFREKQFSLLHWNKHMEKYQGIEDNSKIINHVEMAKHNNFQDAWISIQGIIYDVTEFLNYHPSGEDELMRVAGLDGTFFFNHKTIVSVGIVVTSGINII</sequence>
<keyword evidence="2" id="KW-0479">Metal-binding</keyword>
<dbReference type="EMBL" id="LWCA01000016">
    <property type="protein sequence ID" value="OAF71897.1"/>
    <property type="molecule type" value="Genomic_DNA"/>
</dbReference>
<dbReference type="Proteomes" id="UP000078046">
    <property type="component" value="Unassembled WGS sequence"/>
</dbReference>
<dbReference type="InterPro" id="IPR051872">
    <property type="entry name" value="Cytochrome_b5/Flavoprotein_Rdt"/>
</dbReference>
<dbReference type="GO" id="GO:0046872">
    <property type="term" value="F:metal ion binding"/>
    <property type="evidence" value="ECO:0007669"/>
    <property type="project" value="UniProtKB-KW"/>
</dbReference>
<dbReference type="AlphaFoldDB" id="A0A177BC60"/>
<evidence type="ECO:0000259" key="4">
    <source>
        <dbReference type="PROSITE" id="PS50255"/>
    </source>
</evidence>
<dbReference type="PROSITE" id="PS50255">
    <property type="entry name" value="CYTOCHROME_B5_2"/>
    <property type="match status" value="1"/>
</dbReference>
<reference evidence="5 6" key="1">
    <citation type="submission" date="2016-04" db="EMBL/GenBank/DDBJ databases">
        <title>The genome of Intoshia linei affirms orthonectids as highly simplified spiralians.</title>
        <authorList>
            <person name="Mikhailov K.V."/>
            <person name="Slusarev G.S."/>
            <person name="Nikitin M.A."/>
            <person name="Logacheva M.D."/>
            <person name="Penin A."/>
            <person name="Aleoshin V."/>
            <person name="Panchin Y.V."/>
        </authorList>
    </citation>
    <scope>NUCLEOTIDE SEQUENCE [LARGE SCALE GENOMIC DNA]</scope>
    <source>
        <strain evidence="5">Intl2013</strain>
        <tissue evidence="5">Whole animal</tissue>
    </source>
</reference>
<dbReference type="SMART" id="SM01117">
    <property type="entry name" value="Cyt-b5"/>
    <property type="match status" value="1"/>
</dbReference>
<gene>
    <name evidence="5" type="ORF">A3Q56_00335</name>
</gene>
<dbReference type="Gene3D" id="3.10.120.10">
    <property type="entry name" value="Cytochrome b5-like heme/steroid binding domain"/>
    <property type="match status" value="1"/>
</dbReference>
<dbReference type="GO" id="GO:0004128">
    <property type="term" value="F:cytochrome-b5 reductase activity, acting on NAD(P)H"/>
    <property type="evidence" value="ECO:0007669"/>
    <property type="project" value="TreeGrafter"/>
</dbReference>
<evidence type="ECO:0000256" key="2">
    <source>
        <dbReference type="ARBA" id="ARBA00022723"/>
    </source>
</evidence>
<dbReference type="OrthoDB" id="432299at2759"/>
<organism evidence="5 6">
    <name type="scientific">Intoshia linei</name>
    <dbReference type="NCBI Taxonomy" id="1819745"/>
    <lineage>
        <taxon>Eukaryota</taxon>
        <taxon>Metazoa</taxon>
        <taxon>Spiralia</taxon>
        <taxon>Lophotrochozoa</taxon>
        <taxon>Mesozoa</taxon>
        <taxon>Orthonectida</taxon>
        <taxon>Rhopaluridae</taxon>
        <taxon>Intoshia</taxon>
    </lineage>
</organism>
<dbReference type="PANTHER" id="PTHR46237:SF1">
    <property type="entry name" value="CYTOCHROME B5 REDUCTASE 4"/>
    <property type="match status" value="1"/>
</dbReference>
<evidence type="ECO:0000256" key="1">
    <source>
        <dbReference type="ARBA" id="ARBA00022617"/>
    </source>
</evidence>
<proteinExistence type="predicted"/>
<dbReference type="Pfam" id="PF00173">
    <property type="entry name" value="Cyt-b5"/>
    <property type="match status" value="1"/>
</dbReference>
<dbReference type="PANTHER" id="PTHR46237">
    <property type="entry name" value="CYTOCHROME B5 REDUCTASE 4 FAMILY MEMBER"/>
    <property type="match status" value="1"/>
</dbReference>
<name>A0A177BC60_9BILA</name>
<dbReference type="GO" id="GO:0005737">
    <property type="term" value="C:cytoplasm"/>
    <property type="evidence" value="ECO:0007669"/>
    <property type="project" value="TreeGrafter"/>
</dbReference>
<keyword evidence="6" id="KW-1185">Reference proteome</keyword>
<keyword evidence="1" id="KW-0349">Heme</keyword>
<keyword evidence="3" id="KW-0408">Iron</keyword>